<dbReference type="AlphaFoldDB" id="A0A182QPB5"/>
<comment type="function">
    <text evidence="8">Gustatory receptor which mediates acceptance or avoidance behavior, depending on its substrates.</text>
</comment>
<feature type="transmembrane region" description="Helical" evidence="8">
    <location>
        <begin position="143"/>
        <end position="166"/>
    </location>
</feature>
<feature type="transmembrane region" description="Helical" evidence="8">
    <location>
        <begin position="380"/>
        <end position="398"/>
    </location>
</feature>
<keyword evidence="7 8" id="KW-0807">Transducer</keyword>
<feature type="transmembrane region" description="Helical" evidence="8">
    <location>
        <begin position="89"/>
        <end position="110"/>
    </location>
</feature>
<keyword evidence="4 8" id="KW-1133">Transmembrane helix</keyword>
<proteinExistence type="inferred from homology"/>
<evidence type="ECO:0000256" key="1">
    <source>
        <dbReference type="ARBA" id="ARBA00004651"/>
    </source>
</evidence>
<dbReference type="Proteomes" id="UP000075886">
    <property type="component" value="Unassembled WGS sequence"/>
</dbReference>
<keyword evidence="10" id="KW-1185">Reference proteome</keyword>
<evidence type="ECO:0000256" key="2">
    <source>
        <dbReference type="ARBA" id="ARBA00022475"/>
    </source>
</evidence>
<dbReference type="GO" id="GO:0050909">
    <property type="term" value="P:sensory perception of taste"/>
    <property type="evidence" value="ECO:0007669"/>
    <property type="project" value="InterPro"/>
</dbReference>
<dbReference type="PANTHER" id="PTHR21143">
    <property type="entry name" value="INVERTEBRATE GUSTATORY RECEPTOR"/>
    <property type="match status" value="1"/>
</dbReference>
<dbReference type="STRING" id="69004.A0A182QPB5"/>
<evidence type="ECO:0000256" key="5">
    <source>
        <dbReference type="ARBA" id="ARBA00023136"/>
    </source>
</evidence>
<dbReference type="GO" id="GO:0005886">
    <property type="term" value="C:plasma membrane"/>
    <property type="evidence" value="ECO:0007669"/>
    <property type="project" value="UniProtKB-SubCell"/>
</dbReference>
<evidence type="ECO:0000256" key="7">
    <source>
        <dbReference type="ARBA" id="ARBA00023224"/>
    </source>
</evidence>
<organism evidence="9 10">
    <name type="scientific">Anopheles farauti</name>
    <dbReference type="NCBI Taxonomy" id="69004"/>
    <lineage>
        <taxon>Eukaryota</taxon>
        <taxon>Metazoa</taxon>
        <taxon>Ecdysozoa</taxon>
        <taxon>Arthropoda</taxon>
        <taxon>Hexapoda</taxon>
        <taxon>Insecta</taxon>
        <taxon>Pterygota</taxon>
        <taxon>Neoptera</taxon>
        <taxon>Endopterygota</taxon>
        <taxon>Diptera</taxon>
        <taxon>Nematocera</taxon>
        <taxon>Culicoidea</taxon>
        <taxon>Culicidae</taxon>
        <taxon>Anophelinae</taxon>
        <taxon>Anopheles</taxon>
    </lineage>
</organism>
<feature type="transmembrane region" description="Helical" evidence="8">
    <location>
        <begin position="47"/>
        <end position="69"/>
    </location>
</feature>
<dbReference type="PANTHER" id="PTHR21143:SF129">
    <property type="entry name" value="GUSTATORY RECEPTOR"/>
    <property type="match status" value="1"/>
</dbReference>
<evidence type="ECO:0000256" key="4">
    <source>
        <dbReference type="ARBA" id="ARBA00022989"/>
    </source>
</evidence>
<name>A0A182QPB5_9DIPT</name>
<keyword evidence="2 8" id="KW-1003">Cell membrane</keyword>
<feature type="transmembrane region" description="Helical" evidence="8">
    <location>
        <begin position="268"/>
        <end position="291"/>
    </location>
</feature>
<protein>
    <recommendedName>
        <fullName evidence="8">Gustatory receptor</fullName>
    </recommendedName>
</protein>
<dbReference type="EMBL" id="AXCN02001483">
    <property type="status" value="NOT_ANNOTATED_CDS"/>
    <property type="molecule type" value="Genomic_DNA"/>
</dbReference>
<evidence type="ECO:0000313" key="10">
    <source>
        <dbReference type="Proteomes" id="UP000075886"/>
    </source>
</evidence>
<accession>A0A182QPB5</accession>
<sequence length="411" mass="47112">MYRRERILKFLQRHADLYDVVNLHLFSLKLFGELYVWRNRSTGQLYISWKSFACFAVILVCLIVLFIGGHLAQQALLGEGDATYLHQGTAVLIEITGVFAITISISNAIVGKNVWAILERLDGFDRRMIVLRAPVDHRTEKRIILGGSLMLFIGVVVFTSAFTAAITKSYRNPTLQLLTIAQVVMFVTVIISMVCQVAIVLFLANARFYHLRKFFEMNFLPWKPSSFLANEFPTVNRYGRCTDARLFRSVLEAFESLSEAMQLTNQTYYVQLFAMTTSNIPTPTLALYATYRSFMASNYDMQYLIITMAVSSWLYMLTYLVLIFLNASIKREVDRLIQSYHHFTNLYHVEFERLVKDSANHISSRNITLHLGPKELDWKLAFSTVSIVVSYLVILIQFDRSGSDVSKLTSP</sequence>
<keyword evidence="5 8" id="KW-0472">Membrane</keyword>
<evidence type="ECO:0000256" key="8">
    <source>
        <dbReference type="RuleBase" id="RU363108"/>
    </source>
</evidence>
<dbReference type="VEuPathDB" id="VectorBase:AFAF014176"/>
<dbReference type="Pfam" id="PF08395">
    <property type="entry name" value="7tm_7"/>
    <property type="match status" value="1"/>
</dbReference>
<dbReference type="EnsemblMetazoa" id="AFAF014176-RA">
    <property type="protein sequence ID" value="AFAF014176-PA"/>
    <property type="gene ID" value="AFAF014176"/>
</dbReference>
<feature type="transmembrane region" description="Helical" evidence="8">
    <location>
        <begin position="178"/>
        <end position="204"/>
    </location>
</feature>
<reference evidence="10" key="1">
    <citation type="submission" date="2014-01" db="EMBL/GenBank/DDBJ databases">
        <title>The Genome Sequence of Anopheles farauti FAR1 (V2).</title>
        <authorList>
            <consortium name="The Broad Institute Genomics Platform"/>
            <person name="Neafsey D.E."/>
            <person name="Besansky N."/>
            <person name="Howell P."/>
            <person name="Walton C."/>
            <person name="Young S.K."/>
            <person name="Zeng Q."/>
            <person name="Gargeya S."/>
            <person name="Fitzgerald M."/>
            <person name="Haas B."/>
            <person name="Abouelleil A."/>
            <person name="Allen A.W."/>
            <person name="Alvarado L."/>
            <person name="Arachchi H.M."/>
            <person name="Berlin A.M."/>
            <person name="Chapman S.B."/>
            <person name="Gainer-Dewar J."/>
            <person name="Goldberg J."/>
            <person name="Griggs A."/>
            <person name="Gujja S."/>
            <person name="Hansen M."/>
            <person name="Howarth C."/>
            <person name="Imamovic A."/>
            <person name="Ireland A."/>
            <person name="Larimer J."/>
            <person name="McCowan C."/>
            <person name="Murphy C."/>
            <person name="Pearson M."/>
            <person name="Poon T.W."/>
            <person name="Priest M."/>
            <person name="Roberts A."/>
            <person name="Saif S."/>
            <person name="Shea T."/>
            <person name="Sisk P."/>
            <person name="Sykes S."/>
            <person name="Wortman J."/>
            <person name="Nusbaum C."/>
            <person name="Birren B."/>
        </authorList>
    </citation>
    <scope>NUCLEOTIDE SEQUENCE [LARGE SCALE GENOMIC DNA]</scope>
    <source>
        <strain evidence="10">FAR1</strain>
    </source>
</reference>
<dbReference type="GO" id="GO:0030424">
    <property type="term" value="C:axon"/>
    <property type="evidence" value="ECO:0007669"/>
    <property type="project" value="TreeGrafter"/>
</dbReference>
<evidence type="ECO:0000256" key="3">
    <source>
        <dbReference type="ARBA" id="ARBA00022692"/>
    </source>
</evidence>
<comment type="similarity">
    <text evidence="8">Belongs to the insect chemoreceptor superfamily. Gustatory receptor (GR) family.</text>
</comment>
<dbReference type="GO" id="GO:0007165">
    <property type="term" value="P:signal transduction"/>
    <property type="evidence" value="ECO:0007669"/>
    <property type="project" value="UniProtKB-KW"/>
</dbReference>
<keyword evidence="6 8" id="KW-0675">Receptor</keyword>
<evidence type="ECO:0000313" key="9">
    <source>
        <dbReference type="EnsemblMetazoa" id="AFAF014176-PA"/>
    </source>
</evidence>
<comment type="subcellular location">
    <subcellularLocation>
        <location evidence="1 8">Cell membrane</location>
        <topology evidence="1 8">Multi-pass membrane protein</topology>
    </subcellularLocation>
</comment>
<dbReference type="GO" id="GO:0030425">
    <property type="term" value="C:dendrite"/>
    <property type="evidence" value="ECO:0007669"/>
    <property type="project" value="TreeGrafter"/>
</dbReference>
<keyword evidence="3 8" id="KW-0812">Transmembrane</keyword>
<evidence type="ECO:0000256" key="6">
    <source>
        <dbReference type="ARBA" id="ARBA00023170"/>
    </source>
</evidence>
<feature type="transmembrane region" description="Helical" evidence="8">
    <location>
        <begin position="303"/>
        <end position="325"/>
    </location>
</feature>
<reference evidence="9" key="2">
    <citation type="submission" date="2020-05" db="UniProtKB">
        <authorList>
            <consortium name="EnsemblMetazoa"/>
        </authorList>
    </citation>
    <scope>IDENTIFICATION</scope>
    <source>
        <strain evidence="9">FAR1</strain>
    </source>
</reference>
<dbReference type="InterPro" id="IPR013604">
    <property type="entry name" value="7TM_chemorcpt"/>
</dbReference>
<dbReference type="GO" id="GO:0043025">
    <property type="term" value="C:neuronal cell body"/>
    <property type="evidence" value="ECO:0007669"/>
    <property type="project" value="TreeGrafter"/>
</dbReference>